<evidence type="ECO:0000259" key="1">
    <source>
        <dbReference type="Pfam" id="PF13372"/>
    </source>
</evidence>
<evidence type="ECO:0000313" key="2">
    <source>
        <dbReference type="EMBL" id="ENV35059.1"/>
    </source>
</evidence>
<gene>
    <name evidence="2" type="ORF">F960_00709</name>
</gene>
<dbReference type="InterPro" id="IPR053728">
    <property type="entry name" value="Alginate_Permeability_Chnl"/>
</dbReference>
<organism evidence="2 3">
    <name type="scientific">Acinetobacter gerneri DSM 14967 = CIP 107464 = MTCC 9824</name>
    <dbReference type="NCBI Taxonomy" id="1120926"/>
    <lineage>
        <taxon>Bacteria</taxon>
        <taxon>Pseudomonadati</taxon>
        <taxon>Pseudomonadota</taxon>
        <taxon>Gammaproteobacteria</taxon>
        <taxon>Moraxellales</taxon>
        <taxon>Moraxellaceae</taxon>
        <taxon>Acinetobacter</taxon>
    </lineage>
</organism>
<dbReference type="Gene3D" id="2.40.160.100">
    <property type="match status" value="1"/>
</dbReference>
<dbReference type="STRING" id="202952.GCA_000747725_03020"/>
<dbReference type="HOGENOM" id="CLU_035025_0_0_6"/>
<comment type="caution">
    <text evidence="2">The sequence shown here is derived from an EMBL/GenBank/DDBJ whole genome shotgun (WGS) entry which is preliminary data.</text>
</comment>
<dbReference type="EMBL" id="APPN01000050">
    <property type="protein sequence ID" value="ENV35059.1"/>
    <property type="molecule type" value="Genomic_DNA"/>
</dbReference>
<dbReference type="Proteomes" id="UP000013117">
    <property type="component" value="Unassembled WGS sequence"/>
</dbReference>
<evidence type="ECO:0000313" key="3">
    <source>
        <dbReference type="Proteomes" id="UP000013117"/>
    </source>
</evidence>
<dbReference type="Pfam" id="PF13372">
    <property type="entry name" value="Alginate_exp"/>
    <property type="match status" value="1"/>
</dbReference>
<dbReference type="OrthoDB" id="311329at2"/>
<dbReference type="eggNOG" id="ENOG502Z7RB">
    <property type="taxonomic scope" value="Bacteria"/>
</dbReference>
<dbReference type="SUPFAM" id="SSF56935">
    <property type="entry name" value="Porins"/>
    <property type="match status" value="1"/>
</dbReference>
<protein>
    <recommendedName>
        <fullName evidence="1">Alginate export domain-containing protein</fullName>
    </recommendedName>
</protein>
<dbReference type="PATRIC" id="fig|1120926.3.peg.675"/>
<accession>N8ZMW6</accession>
<feature type="domain" description="Alginate export" evidence="1">
    <location>
        <begin position="91"/>
        <end position="479"/>
    </location>
</feature>
<keyword evidence="3" id="KW-1185">Reference proteome</keyword>
<dbReference type="AlphaFoldDB" id="N8ZMW6"/>
<dbReference type="InterPro" id="IPR025388">
    <property type="entry name" value="Alginate_export_dom"/>
</dbReference>
<proteinExistence type="predicted"/>
<sequence>MSEMNQQKLKLENKIRHQHKKFTRLTFFVMSLFYFHSSYAETNVQDQTACPQRPSILTNRWQENWDVLKNSCVVKKTGDQFKYIPFKENSYISLGANIRERFELNNSAKFGTAKNSNDQYLIQRLQMHVDARLAEQWQIFAQFIDARAYDKNTVGSTDQNRFDLEQAFIAWQHSLNNGTFKFRVGRQEMAFDLQRFISNREGPNVRQAFDGVWADYEYQDWRFLGYMTRPVQIDMAGTLNDFSDHDLRFSGFRIDKQNVLGGELSGYYSRYVRNHATFPSVSGNEVRDLYDLRHMGSKNNLDWDVEAMLQYGDIADQSIQAWALSAITAYHLKDQPYSPKLAVQIDAASGDKNPHDGKLNTFNQLFANGSYFTLAGYSGYSNLIHIKPSITIQPNDQLTLMAALGLQWRQTTQDAIYFQGNSSMPNTAGQGSKWTGKYLQLRADQKVNSNLSMAVEAVHYDVGKTILNAGGKDANYLGVEMKYGW</sequence>
<reference evidence="2 3" key="1">
    <citation type="submission" date="2013-02" db="EMBL/GenBank/DDBJ databases">
        <title>The Genome Sequence of Acinetobacter gerneri CIP 107464.</title>
        <authorList>
            <consortium name="The Broad Institute Genome Sequencing Platform"/>
            <consortium name="The Broad Institute Genome Sequencing Center for Infectious Disease"/>
            <person name="Cerqueira G."/>
            <person name="Feldgarden M."/>
            <person name="Courvalin P."/>
            <person name="Perichon B."/>
            <person name="Grillot-Courvalin C."/>
            <person name="Clermont D."/>
            <person name="Rocha E."/>
            <person name="Yoon E.-J."/>
            <person name="Nemec A."/>
            <person name="Walker B."/>
            <person name="Young S.K."/>
            <person name="Zeng Q."/>
            <person name="Gargeya S."/>
            <person name="Fitzgerald M."/>
            <person name="Haas B."/>
            <person name="Abouelleil A."/>
            <person name="Alvarado L."/>
            <person name="Arachchi H.M."/>
            <person name="Berlin A.M."/>
            <person name="Chapman S.B."/>
            <person name="Dewar J."/>
            <person name="Goldberg J."/>
            <person name="Griggs A."/>
            <person name="Gujja S."/>
            <person name="Hansen M."/>
            <person name="Howarth C."/>
            <person name="Imamovic A."/>
            <person name="Larimer J."/>
            <person name="McCowan C."/>
            <person name="Murphy C."/>
            <person name="Neiman D."/>
            <person name="Pearson M."/>
            <person name="Priest M."/>
            <person name="Roberts A."/>
            <person name="Saif S."/>
            <person name="Shea T."/>
            <person name="Sisk P."/>
            <person name="Sykes S."/>
            <person name="Wortman J."/>
            <person name="Nusbaum C."/>
            <person name="Birren B."/>
        </authorList>
    </citation>
    <scope>NUCLEOTIDE SEQUENCE [LARGE SCALE GENOMIC DNA]</scope>
    <source>
        <strain evidence="2 3">CIP 107464</strain>
    </source>
</reference>
<name>N8ZMW6_9GAMM</name>